<gene>
    <name evidence="2" type="ORF">GB928_028095</name>
</gene>
<dbReference type="EMBL" id="WHSC02000021">
    <property type="protein sequence ID" value="MDO6125051.1"/>
    <property type="molecule type" value="Genomic_DNA"/>
</dbReference>
<dbReference type="Proteomes" id="UP001177080">
    <property type="component" value="Unassembled WGS sequence"/>
</dbReference>
<evidence type="ECO:0000313" key="3">
    <source>
        <dbReference type="Proteomes" id="UP001177080"/>
    </source>
</evidence>
<organism evidence="2 3">
    <name type="scientific">Shinella curvata</name>
    <dbReference type="NCBI Taxonomy" id="1817964"/>
    <lineage>
        <taxon>Bacteria</taxon>
        <taxon>Pseudomonadati</taxon>
        <taxon>Pseudomonadota</taxon>
        <taxon>Alphaproteobacteria</taxon>
        <taxon>Hyphomicrobiales</taxon>
        <taxon>Rhizobiaceae</taxon>
        <taxon>Shinella</taxon>
    </lineage>
</organism>
<evidence type="ECO:0000256" key="1">
    <source>
        <dbReference type="SAM" id="MobiDB-lite"/>
    </source>
</evidence>
<evidence type="ECO:0000313" key="2">
    <source>
        <dbReference type="EMBL" id="MDO6125051.1"/>
    </source>
</evidence>
<accession>A0ABT8XMS7</accession>
<name>A0ABT8XMS7_9HYPH</name>
<keyword evidence="3" id="KW-1185">Reference proteome</keyword>
<proteinExistence type="predicted"/>
<reference evidence="2" key="1">
    <citation type="submission" date="2022-04" db="EMBL/GenBank/DDBJ databases">
        <title>Shinella lacus sp. nov., a novel member of the genus Shinella from water.</title>
        <authorList>
            <person name="Deng Y."/>
        </authorList>
    </citation>
    <scope>NUCLEOTIDE SEQUENCE</scope>
    <source>
        <strain evidence="2">JCM 31239</strain>
    </source>
</reference>
<protein>
    <submittedName>
        <fullName evidence="2">Uncharacterized protein</fullName>
    </submittedName>
</protein>
<feature type="compositionally biased region" description="Basic and acidic residues" evidence="1">
    <location>
        <begin position="80"/>
        <end position="89"/>
    </location>
</feature>
<dbReference type="RefSeq" id="WP_244764197.1">
    <property type="nucleotide sequence ID" value="NZ_JALJCJ010000015.1"/>
</dbReference>
<comment type="caution">
    <text evidence="2">The sequence shown here is derived from an EMBL/GenBank/DDBJ whole genome shotgun (WGS) entry which is preliminary data.</text>
</comment>
<feature type="region of interest" description="Disordered" evidence="1">
    <location>
        <begin position="70"/>
        <end position="99"/>
    </location>
</feature>
<sequence>MPLNTKNGATAPKELGLFWPMQTLEGKTMDVYVYASTLQWFDADPVGPVGLLKRHRALLETIASEKFDRCNPADGGPIHISEEDLHGARTTDGGVDDDE</sequence>